<comment type="caution">
    <text evidence="2">The sequence shown here is derived from an EMBL/GenBank/DDBJ whole genome shotgun (WGS) entry which is preliminary data.</text>
</comment>
<dbReference type="EMBL" id="BPWL01000003">
    <property type="protein sequence ID" value="GJJ08992.1"/>
    <property type="molecule type" value="Genomic_DNA"/>
</dbReference>
<evidence type="ECO:0000313" key="3">
    <source>
        <dbReference type="Proteomes" id="UP001050691"/>
    </source>
</evidence>
<feature type="region of interest" description="Disordered" evidence="1">
    <location>
        <begin position="195"/>
        <end position="218"/>
    </location>
</feature>
<sequence>MFWECDPYDRDDIIDQEFHPDHLLPSPSPTYSSEDETDYDSPYPIPKDSDFPPILYLTQPSYHPFQMELRLYIDLGEKLDIRISPTTAWPAPTPMKTYHKDLEDLEIMETLHYARPIVIRGFQGTFVIRNSYSLKKRCPYTPVGITRVIAHQKYGPQFIHIAFNVPSTAFWTFSDMEDYPQKQIRLSSSSYTSRFHYQPPPDSETDDQVPTTCPTTPLPSPIEDLETEVCVYRSLSSQLPIDPDTLWPQYPLMSKDISTRSKISNLGLPETIKYGDAISIKGFEGQYHINHYFTVSRCAPPYQIIRIIATASLGITLEHIGFDVPYECVLPYSSLPYHSRYVFIPFEELFFTPPCLYPEDHFYSSFPVPTPLPTPPINKVLQKIRSYAIRVLKGKNQSLAEEKHLEEGLRKFQNHLTTSELLTLLLE</sequence>
<organism evidence="2 3">
    <name type="scientific">Clathrus columnatus</name>
    <dbReference type="NCBI Taxonomy" id="1419009"/>
    <lineage>
        <taxon>Eukaryota</taxon>
        <taxon>Fungi</taxon>
        <taxon>Dikarya</taxon>
        <taxon>Basidiomycota</taxon>
        <taxon>Agaricomycotina</taxon>
        <taxon>Agaricomycetes</taxon>
        <taxon>Phallomycetidae</taxon>
        <taxon>Phallales</taxon>
        <taxon>Clathraceae</taxon>
        <taxon>Clathrus</taxon>
    </lineage>
</organism>
<dbReference type="Proteomes" id="UP001050691">
    <property type="component" value="Unassembled WGS sequence"/>
</dbReference>
<gene>
    <name evidence="2" type="ORF">Clacol_003213</name>
</gene>
<feature type="region of interest" description="Disordered" evidence="1">
    <location>
        <begin position="18"/>
        <end position="39"/>
    </location>
</feature>
<evidence type="ECO:0000313" key="2">
    <source>
        <dbReference type="EMBL" id="GJJ08992.1"/>
    </source>
</evidence>
<proteinExistence type="predicted"/>
<reference evidence="2" key="1">
    <citation type="submission" date="2021-10" db="EMBL/GenBank/DDBJ databases">
        <title>De novo Genome Assembly of Clathrus columnatus (Basidiomycota, Fungi) Using Illumina and Nanopore Sequence Data.</title>
        <authorList>
            <person name="Ogiso-Tanaka E."/>
            <person name="Itagaki H."/>
            <person name="Hosoya T."/>
            <person name="Hosaka K."/>
        </authorList>
    </citation>
    <scope>NUCLEOTIDE SEQUENCE</scope>
    <source>
        <strain evidence="2">MO-923</strain>
    </source>
</reference>
<evidence type="ECO:0000256" key="1">
    <source>
        <dbReference type="SAM" id="MobiDB-lite"/>
    </source>
</evidence>
<dbReference type="AlphaFoldDB" id="A0AAV5A5R1"/>
<keyword evidence="3" id="KW-1185">Reference proteome</keyword>
<name>A0AAV5A5R1_9AGAM</name>
<protein>
    <submittedName>
        <fullName evidence="2">Uncharacterized protein</fullName>
    </submittedName>
</protein>
<accession>A0AAV5A5R1</accession>